<sequence>MYEPRLYDLRAAQGMFHEAHDSDTQSMAAAREMEQLLASNERELVAAEDDMTAICEALQLCVRGFVDAKYAAHAVLEDLAGDRRGLRPRQRGDLSAGGDYWRGVMKVLGASTGPRRGDTTKQDAADEQGSEHAAPADAHGA</sequence>
<evidence type="ECO:0000313" key="1">
    <source>
        <dbReference type="EMBL" id="KAI2391937.1"/>
    </source>
</evidence>
<reference evidence="1" key="1">
    <citation type="journal article" date="2022" name="bioRxiv">
        <title>Population genetic analysis of Ophidiomyces ophidiicola, the causative agent of snake fungal disease, indicates recent introductions to the USA.</title>
        <authorList>
            <person name="Ladner J.T."/>
            <person name="Palmer J.M."/>
            <person name="Ettinger C.L."/>
            <person name="Stajich J.E."/>
            <person name="Farrell T.M."/>
            <person name="Glorioso B.M."/>
            <person name="Lawson B."/>
            <person name="Price S.J."/>
            <person name="Stengle A.G."/>
            <person name="Grear D.A."/>
            <person name="Lorch J.M."/>
        </authorList>
    </citation>
    <scope>NUCLEOTIDE SEQUENCE</scope>
    <source>
        <strain evidence="1">NWHC 24266-5</strain>
    </source>
</reference>
<name>A0ACB8V3R3_9EURO</name>
<protein>
    <submittedName>
        <fullName evidence="1">Uncharacterized protein</fullName>
    </submittedName>
</protein>
<proteinExistence type="predicted"/>
<accession>A0ACB8V3R3</accession>
<organism evidence="1">
    <name type="scientific">Ophidiomyces ophidiicola</name>
    <dbReference type="NCBI Taxonomy" id="1387563"/>
    <lineage>
        <taxon>Eukaryota</taxon>
        <taxon>Fungi</taxon>
        <taxon>Dikarya</taxon>
        <taxon>Ascomycota</taxon>
        <taxon>Pezizomycotina</taxon>
        <taxon>Eurotiomycetes</taxon>
        <taxon>Eurotiomycetidae</taxon>
        <taxon>Onygenales</taxon>
        <taxon>Onygenaceae</taxon>
        <taxon>Ophidiomyces</taxon>
    </lineage>
</organism>
<gene>
    <name evidence="1" type="ORF">LOY88_000922</name>
</gene>
<dbReference type="EMBL" id="JALBCA010000009">
    <property type="protein sequence ID" value="KAI2391937.1"/>
    <property type="molecule type" value="Genomic_DNA"/>
</dbReference>
<comment type="caution">
    <text evidence="1">The sequence shown here is derived from an EMBL/GenBank/DDBJ whole genome shotgun (WGS) entry which is preliminary data.</text>
</comment>